<name>A0A521AKD6_SACCC</name>
<dbReference type="PANTHER" id="PTHR33295:SF20">
    <property type="entry name" value="ATPASE"/>
    <property type="match status" value="1"/>
</dbReference>
<dbReference type="AlphaFoldDB" id="A0A521AKD6"/>
<dbReference type="Pfam" id="PF13173">
    <property type="entry name" value="AAA_14"/>
    <property type="match status" value="1"/>
</dbReference>
<proteinExistence type="predicted"/>
<dbReference type="Proteomes" id="UP000319040">
    <property type="component" value="Unassembled WGS sequence"/>
</dbReference>
<accession>A0A521AKD6</accession>
<dbReference type="OrthoDB" id="9801840at2"/>
<dbReference type="PANTHER" id="PTHR33295">
    <property type="entry name" value="ATPASE"/>
    <property type="match status" value="1"/>
</dbReference>
<dbReference type="Pfam" id="PF13635">
    <property type="entry name" value="DUF4143"/>
    <property type="match status" value="1"/>
</dbReference>
<dbReference type="InterPro" id="IPR041682">
    <property type="entry name" value="AAA_14"/>
</dbReference>
<reference evidence="3 4" key="1">
    <citation type="submission" date="2017-05" db="EMBL/GenBank/DDBJ databases">
        <authorList>
            <person name="Varghese N."/>
            <person name="Submissions S."/>
        </authorList>
    </citation>
    <scope>NUCLEOTIDE SEQUENCE [LARGE SCALE GENOMIC DNA]</scope>
    <source>
        <strain evidence="3 4">DSM 27040</strain>
    </source>
</reference>
<dbReference type="SUPFAM" id="SSF52540">
    <property type="entry name" value="P-loop containing nucleoside triphosphate hydrolases"/>
    <property type="match status" value="1"/>
</dbReference>
<evidence type="ECO:0000259" key="2">
    <source>
        <dbReference type="Pfam" id="PF13635"/>
    </source>
</evidence>
<feature type="domain" description="AAA" evidence="1">
    <location>
        <begin position="20"/>
        <end position="149"/>
    </location>
</feature>
<gene>
    <name evidence="3" type="ORF">SAMN06265379_101209</name>
</gene>
<dbReference type="RefSeq" id="WP_142531616.1">
    <property type="nucleotide sequence ID" value="NZ_FXTB01000001.1"/>
</dbReference>
<protein>
    <recommendedName>
        <fullName evidence="5">AAA domain-containing protein</fullName>
    </recommendedName>
</protein>
<dbReference type="InterPro" id="IPR025420">
    <property type="entry name" value="DUF4143"/>
</dbReference>
<sequence>MLTRNLYINKIQHYIDKPFVKVITGIRRSGKSTILMLLSKDLMSRGISKDQIIYINFESFRNFNLSDAISLHTHISSKISAPKRYYLIFDEIQEVNNWEKAINSFMVDFNVDIYITGSNSNLLSSELATYLAGRYIEFHIFPLSFKEYLFFKKERKREITDNYKEFEIYLRTGGFPVLHISDYSYDTAYKIVFDIYSSVILRDTIQRNKIRDIELLERVVKYVFDNIGSKFSGKKVADYFKSQYRKVDINTIYNYLAALESAFIIHKLNRFDVKGKEILKTQEKYFAADSALIYAVMGYKDRIIAGVLENIVMLELLRCDYKVFVGKLHNTEIDFVAIKGNKTLYIQVSYLLAEQSTIEREFKPLLEIKDNYPKYVVTMDTLWQDNIEGVRHIHIADFLLLNEYQ</sequence>
<organism evidence="3 4">
    <name type="scientific">Saccharicrinis carchari</name>
    <dbReference type="NCBI Taxonomy" id="1168039"/>
    <lineage>
        <taxon>Bacteria</taxon>
        <taxon>Pseudomonadati</taxon>
        <taxon>Bacteroidota</taxon>
        <taxon>Bacteroidia</taxon>
        <taxon>Marinilabiliales</taxon>
        <taxon>Marinilabiliaceae</taxon>
        <taxon>Saccharicrinis</taxon>
    </lineage>
</organism>
<keyword evidence="4" id="KW-1185">Reference proteome</keyword>
<evidence type="ECO:0000313" key="4">
    <source>
        <dbReference type="Proteomes" id="UP000319040"/>
    </source>
</evidence>
<dbReference type="EMBL" id="FXTB01000001">
    <property type="protein sequence ID" value="SMO35304.1"/>
    <property type="molecule type" value="Genomic_DNA"/>
</dbReference>
<dbReference type="InterPro" id="IPR027417">
    <property type="entry name" value="P-loop_NTPase"/>
</dbReference>
<evidence type="ECO:0000259" key="1">
    <source>
        <dbReference type="Pfam" id="PF13173"/>
    </source>
</evidence>
<evidence type="ECO:0008006" key="5">
    <source>
        <dbReference type="Google" id="ProtNLM"/>
    </source>
</evidence>
<evidence type="ECO:0000313" key="3">
    <source>
        <dbReference type="EMBL" id="SMO35304.1"/>
    </source>
</evidence>
<dbReference type="Gene3D" id="3.40.50.300">
    <property type="entry name" value="P-loop containing nucleotide triphosphate hydrolases"/>
    <property type="match status" value="1"/>
</dbReference>
<feature type="domain" description="DUF4143" evidence="2">
    <location>
        <begin position="202"/>
        <end position="349"/>
    </location>
</feature>